<accession>A0AAE0BZQ2</accession>
<keyword evidence="3" id="KW-1185">Reference proteome</keyword>
<reference evidence="2 3" key="1">
    <citation type="journal article" date="2015" name="Genome Biol. Evol.">
        <title>Comparative Genomics of a Bacterivorous Green Alga Reveals Evolutionary Causalities and Consequences of Phago-Mixotrophic Mode of Nutrition.</title>
        <authorList>
            <person name="Burns J.A."/>
            <person name="Paasch A."/>
            <person name="Narechania A."/>
            <person name="Kim E."/>
        </authorList>
    </citation>
    <scope>NUCLEOTIDE SEQUENCE [LARGE SCALE GENOMIC DNA]</scope>
    <source>
        <strain evidence="2 3">PLY_AMNH</strain>
    </source>
</reference>
<protein>
    <submittedName>
        <fullName evidence="2">Uncharacterized protein</fullName>
    </submittedName>
</protein>
<dbReference type="Proteomes" id="UP001190700">
    <property type="component" value="Unassembled WGS sequence"/>
</dbReference>
<evidence type="ECO:0000313" key="2">
    <source>
        <dbReference type="EMBL" id="KAK3245084.1"/>
    </source>
</evidence>
<name>A0AAE0BZQ2_9CHLO</name>
<evidence type="ECO:0000313" key="3">
    <source>
        <dbReference type="Proteomes" id="UP001190700"/>
    </source>
</evidence>
<gene>
    <name evidence="2" type="ORF">CYMTET_45331</name>
</gene>
<feature type="region of interest" description="Disordered" evidence="1">
    <location>
        <begin position="1"/>
        <end position="82"/>
    </location>
</feature>
<sequence length="82" mass="8266">MCEGKESGGKYEVGGGEEALADGGSEEVGEEVGEKVGLVVEEASEGKGGDISQGGEEVEDEAGEEVGLNNNKTFTLAKGTKS</sequence>
<proteinExistence type="predicted"/>
<organism evidence="2 3">
    <name type="scientific">Cymbomonas tetramitiformis</name>
    <dbReference type="NCBI Taxonomy" id="36881"/>
    <lineage>
        <taxon>Eukaryota</taxon>
        <taxon>Viridiplantae</taxon>
        <taxon>Chlorophyta</taxon>
        <taxon>Pyramimonadophyceae</taxon>
        <taxon>Pyramimonadales</taxon>
        <taxon>Pyramimonadaceae</taxon>
        <taxon>Cymbomonas</taxon>
    </lineage>
</organism>
<dbReference type="EMBL" id="LGRX02031028">
    <property type="protein sequence ID" value="KAK3245084.1"/>
    <property type="molecule type" value="Genomic_DNA"/>
</dbReference>
<dbReference type="AlphaFoldDB" id="A0AAE0BZQ2"/>
<comment type="caution">
    <text evidence="2">The sequence shown here is derived from an EMBL/GenBank/DDBJ whole genome shotgun (WGS) entry which is preliminary data.</text>
</comment>
<evidence type="ECO:0000256" key="1">
    <source>
        <dbReference type="SAM" id="MobiDB-lite"/>
    </source>
</evidence>